<feature type="region of interest" description="Disordered" evidence="1">
    <location>
        <begin position="101"/>
        <end position="140"/>
    </location>
</feature>
<evidence type="ECO:0000256" key="1">
    <source>
        <dbReference type="SAM" id="MobiDB-lite"/>
    </source>
</evidence>
<proteinExistence type="predicted"/>
<feature type="compositionally biased region" description="Basic and acidic residues" evidence="1">
    <location>
        <begin position="123"/>
        <end position="137"/>
    </location>
</feature>
<feature type="region of interest" description="Disordered" evidence="1">
    <location>
        <begin position="42"/>
        <end position="66"/>
    </location>
</feature>
<name>A0A0F7V804_TOXGV</name>
<gene>
    <name evidence="2" type="ORF">BN1205_000770</name>
</gene>
<dbReference type="EMBL" id="LN714502">
    <property type="protein sequence ID" value="CEL78678.1"/>
    <property type="molecule type" value="Genomic_DNA"/>
</dbReference>
<sequence>MQTPRLCEFDVSLGWRHLRALCRQKEIEETCFSFRVGTKENALSRKSKTRPGPRLRFPASGHPSAEKSIDIAGSRVAPFLSRCFSFSSGTKLFSAEKGVPVPPERIESEGQSMRRSRVRTVRPRYETGRQGDRETGSRECVQFTPGRPVALESRVLALLAEFSLFSQSSRSSRRVLALLAEFSLFSQSSRSSRRVLALLAEFSLFSQSSRSSRRVLALLAEFSLFSQSSRSSRRVLALLAEFSLFSQSSRSSRRVLALLAEFSLFSQSSRSSRRVLALLAEFSLFSQSSRSSRRVLALLAEFSLFSQSSRSSRRVLALLAEFSLFSQSSRSSRRVLALLAEFSLFSQSSRSSRRVLALLAEFSLFSQSSRSSRRVLALLAEFSLFSQSSRSSRRVLALLAEFSLFSQSSRSSRRVLALLAEFSLFSQSSRSSLRVLALLSEFCEVPVSLFCLCPRARELEVSDRVLFVATNPRNCSDMSPQRRPPWYSSLFRLASFFSSTRSADFPGLPSKPECSSRLFCGTLDLHQTSLCLRATRRGSGVSLPRLFIFSLSHS</sequence>
<organism evidence="2">
    <name type="scientific">Toxoplasma gondii (strain ATCC 50861 / VEG)</name>
    <dbReference type="NCBI Taxonomy" id="432359"/>
    <lineage>
        <taxon>Eukaryota</taxon>
        <taxon>Sar</taxon>
        <taxon>Alveolata</taxon>
        <taxon>Apicomplexa</taxon>
        <taxon>Conoidasida</taxon>
        <taxon>Coccidia</taxon>
        <taxon>Eucoccidiorida</taxon>
        <taxon>Eimeriorina</taxon>
        <taxon>Sarcocystidae</taxon>
        <taxon>Toxoplasma</taxon>
    </lineage>
</organism>
<evidence type="ECO:0000313" key="2">
    <source>
        <dbReference type="EMBL" id="CEL78678.1"/>
    </source>
</evidence>
<dbReference type="AlphaFoldDB" id="A0A0F7V804"/>
<accession>A0A0F7V804</accession>
<reference evidence="2" key="1">
    <citation type="journal article" date="2015" name="PLoS ONE">
        <title>Comprehensive Evaluation of Toxoplasma gondii VEG and Neospora caninum LIV Genomes with Tachyzoite Stage Transcriptome and Proteome Defines Novel Transcript Features.</title>
        <authorList>
            <person name="Ramaprasad A."/>
            <person name="Mourier T."/>
            <person name="Naeem R."/>
            <person name="Malas T.B."/>
            <person name="Moussa E."/>
            <person name="Panigrahi A."/>
            <person name="Vermont S.J."/>
            <person name="Otto T.D."/>
            <person name="Wastling J."/>
            <person name="Pain A."/>
        </authorList>
    </citation>
    <scope>NUCLEOTIDE SEQUENCE</scope>
    <source>
        <strain evidence="2">VEG</strain>
    </source>
</reference>
<protein>
    <submittedName>
        <fullName evidence="2">Uncharacterized protein</fullName>
    </submittedName>
</protein>